<comment type="caution">
    <text evidence="2">The sequence shown here is derived from an EMBL/GenBank/DDBJ whole genome shotgun (WGS) entry which is preliminary data.</text>
</comment>
<dbReference type="InterPro" id="IPR029302">
    <property type="entry name" value="IFT43"/>
</dbReference>
<dbReference type="Proteomes" id="UP000614601">
    <property type="component" value="Unassembled WGS sequence"/>
</dbReference>
<accession>A0A811K040</accession>
<dbReference type="OrthoDB" id="206950at2759"/>
<dbReference type="GO" id="GO:0030991">
    <property type="term" value="C:intraciliary transport particle A"/>
    <property type="evidence" value="ECO:0007669"/>
    <property type="project" value="InterPro"/>
</dbReference>
<evidence type="ECO:0000313" key="2">
    <source>
        <dbReference type="EMBL" id="CAD5209238.1"/>
    </source>
</evidence>
<evidence type="ECO:0000313" key="3">
    <source>
        <dbReference type="Proteomes" id="UP000614601"/>
    </source>
</evidence>
<sequence>MRPSSAARQPTAAGARPKSRKLKDQPANIDATNAPDEVEELNFRVKDRQNPVGPRGFLDTIRESVVTRGADKTIDVKETLKRPLTGLFRRRVPAQPATSSTAQLSNQPNQNIPEDRISIDAEPDSPEIIRTAPRQNSETLSMLNLKAVNGLGLDITEFNSVDFGKFEDIDVSFLARLVCFESDVIDEEEAWTWDSLFAAVSTEIREDMMNNDESDEDETPPQTFGH</sequence>
<evidence type="ECO:0000256" key="1">
    <source>
        <dbReference type="SAM" id="MobiDB-lite"/>
    </source>
</evidence>
<dbReference type="Proteomes" id="UP000783686">
    <property type="component" value="Unassembled WGS sequence"/>
</dbReference>
<dbReference type="AlphaFoldDB" id="A0A811K040"/>
<dbReference type="EMBL" id="CAJFDH010000002">
    <property type="protein sequence ID" value="CAD5209238.1"/>
    <property type="molecule type" value="Genomic_DNA"/>
</dbReference>
<organism evidence="2 3">
    <name type="scientific">Bursaphelenchus okinawaensis</name>
    <dbReference type="NCBI Taxonomy" id="465554"/>
    <lineage>
        <taxon>Eukaryota</taxon>
        <taxon>Metazoa</taxon>
        <taxon>Ecdysozoa</taxon>
        <taxon>Nematoda</taxon>
        <taxon>Chromadorea</taxon>
        <taxon>Rhabditida</taxon>
        <taxon>Tylenchina</taxon>
        <taxon>Tylenchomorpha</taxon>
        <taxon>Aphelenchoidea</taxon>
        <taxon>Aphelenchoididae</taxon>
        <taxon>Bursaphelenchus</taxon>
    </lineage>
</organism>
<gene>
    <name evidence="2" type="ORF">BOKJ2_LOCUS2580</name>
</gene>
<feature type="region of interest" description="Disordered" evidence="1">
    <location>
        <begin position="1"/>
        <end position="36"/>
    </location>
</feature>
<proteinExistence type="predicted"/>
<reference evidence="2" key="1">
    <citation type="submission" date="2020-09" db="EMBL/GenBank/DDBJ databases">
        <authorList>
            <person name="Kikuchi T."/>
        </authorList>
    </citation>
    <scope>NUCLEOTIDE SEQUENCE</scope>
    <source>
        <strain evidence="2">SH1</strain>
    </source>
</reference>
<name>A0A811K040_9BILA</name>
<evidence type="ECO:0008006" key="4">
    <source>
        <dbReference type="Google" id="ProtNLM"/>
    </source>
</evidence>
<feature type="compositionally biased region" description="Polar residues" evidence="1">
    <location>
        <begin position="96"/>
        <end position="112"/>
    </location>
</feature>
<dbReference type="Pfam" id="PF15305">
    <property type="entry name" value="IFT43"/>
    <property type="match status" value="1"/>
</dbReference>
<keyword evidence="3" id="KW-1185">Reference proteome</keyword>
<dbReference type="EMBL" id="CAJFCW020000002">
    <property type="protein sequence ID" value="CAG9088816.1"/>
    <property type="molecule type" value="Genomic_DNA"/>
</dbReference>
<protein>
    <recommendedName>
        <fullName evidence="4">Intraflagellar transport protein 43 homolog</fullName>
    </recommendedName>
</protein>
<feature type="region of interest" description="Disordered" evidence="1">
    <location>
        <begin position="93"/>
        <end position="125"/>
    </location>
</feature>